<proteinExistence type="predicted"/>
<gene>
    <name evidence="1" type="ORF">CEP52_003437</name>
</gene>
<accession>A0A428U8L9</accession>
<name>A0A428U8L9_9HYPO</name>
<sequence length="72" mass="8160">MNGYEMVQDETFQGKRLSSEWASSVNPFTKDGYCTETLPLLPLSLSVLFVHQSTRCESIYDFLLCMAAAKYP</sequence>
<organism evidence="1 2">
    <name type="scientific">Fusarium oligoseptatum</name>
    <dbReference type="NCBI Taxonomy" id="2604345"/>
    <lineage>
        <taxon>Eukaryota</taxon>
        <taxon>Fungi</taxon>
        <taxon>Dikarya</taxon>
        <taxon>Ascomycota</taxon>
        <taxon>Pezizomycotina</taxon>
        <taxon>Sordariomycetes</taxon>
        <taxon>Hypocreomycetidae</taxon>
        <taxon>Hypocreales</taxon>
        <taxon>Nectriaceae</taxon>
        <taxon>Fusarium</taxon>
        <taxon>Fusarium solani species complex</taxon>
    </lineage>
</organism>
<evidence type="ECO:0000313" key="2">
    <source>
        <dbReference type="Proteomes" id="UP000287144"/>
    </source>
</evidence>
<protein>
    <submittedName>
        <fullName evidence="1">Uncharacterized protein</fullName>
    </submittedName>
</protein>
<reference evidence="1 2" key="1">
    <citation type="submission" date="2017-06" db="EMBL/GenBank/DDBJ databases">
        <title>Comparative genomic analysis of Ambrosia Fusariam Clade fungi.</title>
        <authorList>
            <person name="Stajich J.E."/>
            <person name="Carrillo J."/>
            <person name="Kijimoto T."/>
            <person name="Eskalen A."/>
            <person name="O'Donnell K."/>
            <person name="Kasson M."/>
        </authorList>
    </citation>
    <scope>NUCLEOTIDE SEQUENCE [LARGE SCALE GENOMIC DNA]</scope>
    <source>
        <strain evidence="1 2">NRRL62579</strain>
    </source>
</reference>
<dbReference type="EMBL" id="NKCK01000022">
    <property type="protein sequence ID" value="RSM10661.1"/>
    <property type="molecule type" value="Genomic_DNA"/>
</dbReference>
<evidence type="ECO:0000313" key="1">
    <source>
        <dbReference type="EMBL" id="RSM10661.1"/>
    </source>
</evidence>
<dbReference type="AlphaFoldDB" id="A0A428U8L9"/>
<keyword evidence="2" id="KW-1185">Reference proteome</keyword>
<dbReference type="Proteomes" id="UP000287144">
    <property type="component" value="Unassembled WGS sequence"/>
</dbReference>
<comment type="caution">
    <text evidence="1">The sequence shown here is derived from an EMBL/GenBank/DDBJ whole genome shotgun (WGS) entry which is preliminary data.</text>
</comment>